<evidence type="ECO:0000256" key="5">
    <source>
        <dbReference type="PROSITE-ProRule" id="PRU00175"/>
    </source>
</evidence>
<dbReference type="PANTHER" id="PTHR48051">
    <property type="match status" value="1"/>
</dbReference>
<protein>
    <submittedName>
        <fullName evidence="8">E3 ubiquitin-protein ligase LRSAM1</fullName>
    </submittedName>
</protein>
<dbReference type="EMBL" id="QBLH01002211">
    <property type="protein sequence ID" value="TGZ49163.1"/>
    <property type="molecule type" value="Genomic_DNA"/>
</dbReference>
<keyword evidence="4" id="KW-0862">Zinc</keyword>
<evidence type="ECO:0000256" key="6">
    <source>
        <dbReference type="SAM" id="Coils"/>
    </source>
</evidence>
<dbReference type="Proteomes" id="UP000310200">
    <property type="component" value="Unassembled WGS sequence"/>
</dbReference>
<keyword evidence="1" id="KW-0433">Leucine-rich repeat</keyword>
<evidence type="ECO:0000256" key="4">
    <source>
        <dbReference type="ARBA" id="ARBA00022833"/>
    </source>
</evidence>
<evidence type="ECO:0000313" key="9">
    <source>
        <dbReference type="Proteomes" id="UP000310200"/>
    </source>
</evidence>
<dbReference type="STRING" id="300112.A0A4S2KI13"/>
<name>A0A4S2KI13_9HYME</name>
<dbReference type="InterPro" id="IPR050216">
    <property type="entry name" value="LRR_domain-containing"/>
</dbReference>
<feature type="coiled-coil region" evidence="6">
    <location>
        <begin position="503"/>
        <end position="555"/>
    </location>
</feature>
<gene>
    <name evidence="8" type="ORF">DBV15_11392</name>
</gene>
<evidence type="ECO:0000256" key="1">
    <source>
        <dbReference type="ARBA" id="ARBA00022614"/>
    </source>
</evidence>
<keyword evidence="9" id="KW-1185">Reference proteome</keyword>
<organism evidence="8 9">
    <name type="scientific">Temnothorax longispinosus</name>
    <dbReference type="NCBI Taxonomy" id="300112"/>
    <lineage>
        <taxon>Eukaryota</taxon>
        <taxon>Metazoa</taxon>
        <taxon>Ecdysozoa</taxon>
        <taxon>Arthropoda</taxon>
        <taxon>Hexapoda</taxon>
        <taxon>Insecta</taxon>
        <taxon>Pterygota</taxon>
        <taxon>Neoptera</taxon>
        <taxon>Endopterygota</taxon>
        <taxon>Hymenoptera</taxon>
        <taxon>Apocrita</taxon>
        <taxon>Aculeata</taxon>
        <taxon>Formicoidea</taxon>
        <taxon>Formicidae</taxon>
        <taxon>Myrmicinae</taxon>
        <taxon>Temnothorax</taxon>
    </lineage>
</organism>
<feature type="domain" description="RING-type" evidence="7">
    <location>
        <begin position="683"/>
        <end position="719"/>
    </location>
</feature>
<keyword evidence="3 5" id="KW-0863">Zinc-finger</keyword>
<dbReference type="PROSITE" id="PS50089">
    <property type="entry name" value="ZF_RING_2"/>
    <property type="match status" value="1"/>
</dbReference>
<dbReference type="Pfam" id="PF13920">
    <property type="entry name" value="zf-C3HC4_3"/>
    <property type="match status" value="1"/>
</dbReference>
<dbReference type="InterPro" id="IPR003591">
    <property type="entry name" value="Leu-rich_rpt_typical-subtyp"/>
</dbReference>
<evidence type="ECO:0000259" key="7">
    <source>
        <dbReference type="PROSITE" id="PS50089"/>
    </source>
</evidence>
<reference evidence="8 9" key="1">
    <citation type="journal article" date="2019" name="Philos. Trans. R. Soc. Lond., B, Biol. Sci.">
        <title>Ant behaviour and brain gene expression of defending hosts depend on the ecological success of the intruding social parasite.</title>
        <authorList>
            <person name="Kaur R."/>
            <person name="Stoldt M."/>
            <person name="Jongepier E."/>
            <person name="Feldmeyer B."/>
            <person name="Menzel F."/>
            <person name="Bornberg-Bauer E."/>
            <person name="Foitzik S."/>
        </authorList>
    </citation>
    <scope>NUCLEOTIDE SEQUENCE [LARGE SCALE GENOMIC DNA]</scope>
    <source>
        <tissue evidence="8">Whole body</tissue>
    </source>
</reference>
<dbReference type="PROSITE" id="PS51450">
    <property type="entry name" value="LRR"/>
    <property type="match status" value="2"/>
</dbReference>
<dbReference type="GO" id="GO:0008270">
    <property type="term" value="F:zinc ion binding"/>
    <property type="evidence" value="ECO:0007669"/>
    <property type="project" value="UniProtKB-KW"/>
</dbReference>
<dbReference type="Gene3D" id="3.80.10.10">
    <property type="entry name" value="Ribonuclease Inhibitor"/>
    <property type="match status" value="1"/>
</dbReference>
<dbReference type="InterPro" id="IPR055414">
    <property type="entry name" value="LRR_R13L4/SHOC2-like"/>
</dbReference>
<dbReference type="InterPro" id="IPR032675">
    <property type="entry name" value="LRR_dom_sf"/>
</dbReference>
<keyword evidence="2" id="KW-0677">Repeat</keyword>
<proteinExistence type="predicted"/>
<evidence type="ECO:0000313" key="8">
    <source>
        <dbReference type="EMBL" id="TGZ49163.1"/>
    </source>
</evidence>
<dbReference type="SMART" id="SM00364">
    <property type="entry name" value="LRR_BAC"/>
    <property type="match status" value="3"/>
</dbReference>
<accession>A0A4S2KI13</accession>
<dbReference type="InterPro" id="IPR001611">
    <property type="entry name" value="Leu-rich_rpt"/>
</dbReference>
<dbReference type="AlphaFoldDB" id="A0A4S2KI13"/>
<keyword evidence="3 5" id="KW-0479">Metal-binding</keyword>
<dbReference type="GO" id="GO:0005737">
    <property type="term" value="C:cytoplasm"/>
    <property type="evidence" value="ECO:0007669"/>
    <property type="project" value="TreeGrafter"/>
</dbReference>
<evidence type="ECO:0000256" key="3">
    <source>
        <dbReference type="ARBA" id="ARBA00022771"/>
    </source>
</evidence>
<dbReference type="SUPFAM" id="SSF57850">
    <property type="entry name" value="RING/U-box"/>
    <property type="match status" value="1"/>
</dbReference>
<dbReference type="Gene3D" id="3.30.40.10">
    <property type="entry name" value="Zinc/RING finger domain, C3HC4 (zinc finger)"/>
    <property type="match status" value="1"/>
</dbReference>
<dbReference type="Pfam" id="PF23598">
    <property type="entry name" value="LRR_14"/>
    <property type="match status" value="1"/>
</dbReference>
<evidence type="ECO:0000256" key="2">
    <source>
        <dbReference type="ARBA" id="ARBA00022737"/>
    </source>
</evidence>
<dbReference type="CDD" id="cd16515">
    <property type="entry name" value="RING-HC_LRSAM1"/>
    <property type="match status" value="1"/>
</dbReference>
<dbReference type="InterPro" id="IPR013083">
    <property type="entry name" value="Znf_RING/FYVE/PHD"/>
</dbReference>
<dbReference type="InterPro" id="IPR001841">
    <property type="entry name" value="Znf_RING"/>
</dbReference>
<dbReference type="PANTHER" id="PTHR48051:SF47">
    <property type="entry name" value="LEUCINE RICH REPEAT AND STERILE ALPHA MOTIF CONTAINING 1"/>
    <property type="match status" value="1"/>
</dbReference>
<dbReference type="SMART" id="SM00369">
    <property type="entry name" value="LRR_TYP"/>
    <property type="match status" value="3"/>
</dbReference>
<comment type="caution">
    <text evidence="8">The sequence shown here is derived from an EMBL/GenBank/DDBJ whole genome shotgun (WGS) entry which is preliminary data.</text>
</comment>
<dbReference type="SUPFAM" id="SSF52058">
    <property type="entry name" value="L domain-like"/>
    <property type="match status" value="1"/>
</dbReference>
<keyword evidence="6" id="KW-0175">Coiled coil</keyword>
<sequence length="731" mass="83995">MSRKHGSKTNVDYKARLEYKLYLARENPEPVFDVSECALKNVPSGIYSLCKVFRKKILLMYDNKLSSLLGGGALSDLSLLTVLDIHGNEFIALSSDIKYLSSLKELHLQNNNIRKLPNEIVYLNKLTILNVSRNNLKQLPDGIGQLQQLNTLDISHNKSLHKLPKSLGYAQQLASLNIDGLSLSYPCQDILDGGTIVIVAFLANESGIEYSPENSVSETDISRDMSSEDMQTVYHNKSNDVQTYIICRCCDSKIHFRQEHRQNALLEVEKNIKQQQEYEMEVQSMLKVHRKKLLEDVALQQIQLEQELEKVQQERDTNRAHLLSYIYSAEKEADNVIKEFLRNSEEERQSQAELLEREKQEEMQLLSSCHSEQFMLRTKDTLCEYRTKKYAKSRWFTHTYFAVAMEKLLEEEICRARKWEEHTKNRDYTVQSLLTLEVRNNDHLAQIMHDQEKNRQDLVDRLRQDEVLQKAAVAALLERSDARSWSIIQQMNLVQSQLAALTNIELERRKLEINQQLNEIADKRVALTAILVDLLEQQTNRRDQLLETINTIEQQRCISNLRRGSLFWLMQYQSLMEARPQGLLEMLEPMLVRHVAIAGALHCLPFLATLPTLLPDISDEQLKNIGISCESDRAAIMLAVENYLAEVKMNDARSPITASAPLEEASTSDQDYNSIQNVNVIECVICLDLQCEVIFLPCGHFCCCSTCAEKVPAECPMCRSSIERKVRVIQP</sequence>